<organism evidence="2">
    <name type="scientific">uncultured Caudovirales phage</name>
    <dbReference type="NCBI Taxonomy" id="2100421"/>
    <lineage>
        <taxon>Viruses</taxon>
        <taxon>Duplodnaviria</taxon>
        <taxon>Heunggongvirae</taxon>
        <taxon>Uroviricota</taxon>
        <taxon>Caudoviricetes</taxon>
        <taxon>Peduoviridae</taxon>
        <taxon>Maltschvirus</taxon>
        <taxon>Maltschvirus maltsch</taxon>
    </lineage>
</organism>
<protein>
    <submittedName>
        <fullName evidence="2">Uncharacterized protein</fullName>
    </submittedName>
</protein>
<evidence type="ECO:0000313" key="1">
    <source>
        <dbReference type="EMBL" id="CAB4172764.1"/>
    </source>
</evidence>
<proteinExistence type="predicted"/>
<dbReference type="EMBL" id="LR798409">
    <property type="protein sequence ID" value="CAB5230250.1"/>
    <property type="molecule type" value="Genomic_DNA"/>
</dbReference>
<evidence type="ECO:0000313" key="2">
    <source>
        <dbReference type="EMBL" id="CAB4204336.1"/>
    </source>
</evidence>
<dbReference type="EMBL" id="LR796889">
    <property type="protein sequence ID" value="CAB4172764.1"/>
    <property type="molecule type" value="Genomic_DNA"/>
</dbReference>
<sequence length="83" mass="9161">MTDNALDLADHFIDRGYCVTVIPIRYDDGTPECSVVALEPHEAVLPALTHDDVSQRVRALTLVAIASHNKLGEHNLTFRTHLA</sequence>
<reference evidence="2" key="1">
    <citation type="submission" date="2020-05" db="EMBL/GenBank/DDBJ databases">
        <authorList>
            <person name="Chiriac C."/>
            <person name="Salcher M."/>
            <person name="Ghai R."/>
            <person name="Kavagutti S V."/>
        </authorList>
    </citation>
    <scope>NUCLEOTIDE SEQUENCE</scope>
</reference>
<accession>A0A6J5S790</accession>
<evidence type="ECO:0000313" key="3">
    <source>
        <dbReference type="EMBL" id="CAB5230250.1"/>
    </source>
</evidence>
<gene>
    <name evidence="2" type="ORF">UFOVP1392_52</name>
    <name evidence="3" type="ORF">UFOVP1569_51</name>
    <name evidence="1" type="ORF">UFOVP952_7</name>
</gene>
<name>A0A6J5S790_9CAUD</name>
<dbReference type="EMBL" id="LR797334">
    <property type="protein sequence ID" value="CAB4204336.1"/>
    <property type="molecule type" value="Genomic_DNA"/>
</dbReference>